<dbReference type="GO" id="GO:0030991">
    <property type="term" value="C:intraciliary transport particle A"/>
    <property type="evidence" value="ECO:0007669"/>
    <property type="project" value="InterPro"/>
</dbReference>
<dbReference type="GO" id="GO:0035721">
    <property type="term" value="P:intraciliary retrograde transport"/>
    <property type="evidence" value="ECO:0007669"/>
    <property type="project" value="TreeGrafter"/>
</dbReference>
<dbReference type="Pfam" id="PF15305">
    <property type="entry name" value="IFT43"/>
    <property type="match status" value="1"/>
</dbReference>
<dbReference type="PANTHER" id="PTHR33724:SF1">
    <property type="entry name" value="INTRAFLAGELLAR TRANSPORT PROTEIN 43 HOMOLOG"/>
    <property type="match status" value="1"/>
</dbReference>
<dbReference type="EMBL" id="GEGO01001800">
    <property type="protein sequence ID" value="JAR93604.1"/>
    <property type="molecule type" value="Transcribed_RNA"/>
</dbReference>
<evidence type="ECO:0000256" key="1">
    <source>
        <dbReference type="ARBA" id="ARBA00007563"/>
    </source>
</evidence>
<evidence type="ECO:0000313" key="3">
    <source>
        <dbReference type="EMBL" id="JAR93604.1"/>
    </source>
</evidence>
<organism evidence="3">
    <name type="scientific">Ixodes ricinus</name>
    <name type="common">Common tick</name>
    <name type="synonym">Acarus ricinus</name>
    <dbReference type="NCBI Taxonomy" id="34613"/>
    <lineage>
        <taxon>Eukaryota</taxon>
        <taxon>Metazoa</taxon>
        <taxon>Ecdysozoa</taxon>
        <taxon>Arthropoda</taxon>
        <taxon>Chelicerata</taxon>
        <taxon>Arachnida</taxon>
        <taxon>Acari</taxon>
        <taxon>Parasitiformes</taxon>
        <taxon>Ixodida</taxon>
        <taxon>Ixodoidea</taxon>
        <taxon>Ixodidae</taxon>
        <taxon>Ixodinae</taxon>
        <taxon>Ixodes</taxon>
    </lineage>
</organism>
<proteinExistence type="inferred from homology"/>
<dbReference type="PANTHER" id="PTHR33724">
    <property type="entry name" value="INTRAFLAGELLAR TRANSPORT PROTEIN 43 HOMOLOG"/>
    <property type="match status" value="1"/>
</dbReference>
<evidence type="ECO:0000256" key="2">
    <source>
        <dbReference type="ARBA" id="ARBA00022794"/>
    </source>
</evidence>
<dbReference type="AlphaFoldDB" id="A0A147BS56"/>
<sequence length="98" mass="10916">MPTIPDLGEIDREDLTDQIAQAPSAPIGQMDAFRQLDSELLKQAAFATLDGCDLRLLAKHLSPEEDLREPDVAWTWDVLFTEVAAEINKGNEPESEDH</sequence>
<accession>A0A147BS56</accession>
<dbReference type="InterPro" id="IPR029302">
    <property type="entry name" value="IFT43"/>
</dbReference>
<dbReference type="GO" id="GO:0005929">
    <property type="term" value="C:cilium"/>
    <property type="evidence" value="ECO:0007669"/>
    <property type="project" value="TreeGrafter"/>
</dbReference>
<name>A0A147BS56_IXORI</name>
<reference evidence="3" key="1">
    <citation type="journal article" date="2018" name="PLoS Negl. Trop. Dis.">
        <title>Sialome diversity of ticks revealed by RNAseq of single tick salivary glands.</title>
        <authorList>
            <person name="Perner J."/>
            <person name="Kropackova S."/>
            <person name="Kopacek P."/>
            <person name="Ribeiro J.M."/>
        </authorList>
    </citation>
    <scope>NUCLEOTIDE SEQUENCE</scope>
    <source>
        <strain evidence="3">Siblings of single egg batch collected in Ceske Budejovice</strain>
        <tissue evidence="3">Salivary glands</tissue>
    </source>
</reference>
<keyword evidence="2" id="KW-0970">Cilium biogenesis/degradation</keyword>
<comment type="similarity">
    <text evidence="1">Belongs to the IFT43 family.</text>
</comment>
<protein>
    <submittedName>
        <fullName evidence="3">Putative conserved proteinconserved protein</fullName>
    </submittedName>
</protein>